<dbReference type="PANTHER" id="PTHR13068">
    <property type="entry name" value="CGI-12 PROTEIN-RELATED"/>
    <property type="match status" value="1"/>
</dbReference>
<dbReference type="WBParaSite" id="jg26102">
    <property type="protein sequence ID" value="jg26102"/>
    <property type="gene ID" value="jg26102"/>
</dbReference>
<feature type="region of interest" description="Disordered" evidence="3">
    <location>
        <begin position="51"/>
        <end position="70"/>
    </location>
</feature>
<dbReference type="GO" id="GO:0061668">
    <property type="term" value="P:mitochondrial ribosome assembly"/>
    <property type="evidence" value="ECO:0007669"/>
    <property type="project" value="TreeGrafter"/>
</dbReference>
<dbReference type="SMART" id="SM00733">
    <property type="entry name" value="Mterf"/>
    <property type="match status" value="5"/>
</dbReference>
<dbReference type="PANTHER" id="PTHR13068:SF112">
    <property type="entry name" value="TRANSCRIPTION TERMINATION FACTOR 3, MITOCHONDRIAL"/>
    <property type="match status" value="1"/>
</dbReference>
<evidence type="ECO:0000256" key="2">
    <source>
        <dbReference type="ARBA" id="ARBA00022946"/>
    </source>
</evidence>
<feature type="compositionally biased region" description="Basic and acidic residues" evidence="3">
    <location>
        <begin position="51"/>
        <end position="65"/>
    </location>
</feature>
<keyword evidence="2" id="KW-0809">Transit peptide</keyword>
<comment type="similarity">
    <text evidence="1">Belongs to the mTERF family.</text>
</comment>
<dbReference type="Gene3D" id="1.25.70.10">
    <property type="entry name" value="Transcription termination factor 3, mitochondrial"/>
    <property type="match status" value="1"/>
</dbReference>
<organism evidence="4 5">
    <name type="scientific">Ditylenchus dipsaci</name>
    <dbReference type="NCBI Taxonomy" id="166011"/>
    <lineage>
        <taxon>Eukaryota</taxon>
        <taxon>Metazoa</taxon>
        <taxon>Ecdysozoa</taxon>
        <taxon>Nematoda</taxon>
        <taxon>Chromadorea</taxon>
        <taxon>Rhabditida</taxon>
        <taxon>Tylenchina</taxon>
        <taxon>Tylenchomorpha</taxon>
        <taxon>Sphaerularioidea</taxon>
        <taxon>Anguinidae</taxon>
        <taxon>Anguininae</taxon>
        <taxon>Ditylenchus</taxon>
    </lineage>
</organism>
<evidence type="ECO:0000313" key="4">
    <source>
        <dbReference type="Proteomes" id="UP000887574"/>
    </source>
</evidence>
<dbReference type="InterPro" id="IPR038538">
    <property type="entry name" value="MTERF_sf"/>
</dbReference>
<accession>A0A915E204</accession>
<keyword evidence="4" id="KW-1185">Reference proteome</keyword>
<evidence type="ECO:0000256" key="3">
    <source>
        <dbReference type="SAM" id="MobiDB-lite"/>
    </source>
</evidence>
<evidence type="ECO:0000313" key="5">
    <source>
        <dbReference type="WBParaSite" id="jg26102"/>
    </source>
</evidence>
<dbReference type="Proteomes" id="UP000887574">
    <property type="component" value="Unplaced"/>
</dbReference>
<dbReference type="GO" id="GO:0005739">
    <property type="term" value="C:mitochondrion"/>
    <property type="evidence" value="ECO:0007669"/>
    <property type="project" value="TreeGrafter"/>
</dbReference>
<sequence length="352" mass="41066">MSVNLLLRRCFATSRLHRAIHGSSIDDATDDFMTQPINRFRAIRYEEGELDKSNLSEPPSRENPHPFDPSTLPPTHSICISAYVNHLPVLQKLLDLGMDLLEVDTTTKIGRHLVRLDWEKDVQQKLHWLIKDVGVKLDDVGSYLTRNPFFLTQKLPDLKERVNYLKKKGFPRDAISKIVVKSRYWLNMDMKTIDARLGFVQRQFGLKGQQIRDMVIKEPRTIMFGLGPIQRLVIMLNTDFGFSKEHLRKILIDDPRLFLCELDSVKVTYHYLTRVMELSNEQIAEYPLVLRCSVAALRRRHEFLLRMKKAQYNQSLPQHTSLENLVHPSDRYFAEEVASSTIAYFNRFVKLL</sequence>
<dbReference type="InterPro" id="IPR003690">
    <property type="entry name" value="MTERF"/>
</dbReference>
<name>A0A915E204_9BILA</name>
<dbReference type="GO" id="GO:0003676">
    <property type="term" value="F:nucleic acid binding"/>
    <property type="evidence" value="ECO:0007669"/>
    <property type="project" value="InterPro"/>
</dbReference>
<evidence type="ECO:0000256" key="1">
    <source>
        <dbReference type="ARBA" id="ARBA00007692"/>
    </source>
</evidence>
<dbReference type="Pfam" id="PF02536">
    <property type="entry name" value="mTERF"/>
    <property type="match status" value="1"/>
</dbReference>
<dbReference type="GO" id="GO:0006390">
    <property type="term" value="P:mitochondrial transcription"/>
    <property type="evidence" value="ECO:0007669"/>
    <property type="project" value="TreeGrafter"/>
</dbReference>
<proteinExistence type="inferred from homology"/>
<reference evidence="5" key="1">
    <citation type="submission" date="2022-11" db="UniProtKB">
        <authorList>
            <consortium name="WormBaseParasite"/>
        </authorList>
    </citation>
    <scope>IDENTIFICATION</scope>
</reference>
<protein>
    <submittedName>
        <fullName evidence="5">Transcription termination factor 3, mitochondrial</fullName>
    </submittedName>
</protein>
<dbReference type="AlphaFoldDB" id="A0A915E204"/>